<reference evidence="2" key="1">
    <citation type="journal article" date="2023" name="Mol. Phylogenet. Evol.">
        <title>Genome-scale phylogeny and comparative genomics of the fungal order Sordariales.</title>
        <authorList>
            <person name="Hensen N."/>
            <person name="Bonometti L."/>
            <person name="Westerberg I."/>
            <person name="Brannstrom I.O."/>
            <person name="Guillou S."/>
            <person name="Cros-Aarteil S."/>
            <person name="Calhoun S."/>
            <person name="Haridas S."/>
            <person name="Kuo A."/>
            <person name="Mondo S."/>
            <person name="Pangilinan J."/>
            <person name="Riley R."/>
            <person name="LaButti K."/>
            <person name="Andreopoulos B."/>
            <person name="Lipzen A."/>
            <person name="Chen C."/>
            <person name="Yan M."/>
            <person name="Daum C."/>
            <person name="Ng V."/>
            <person name="Clum A."/>
            <person name="Steindorff A."/>
            <person name="Ohm R.A."/>
            <person name="Martin F."/>
            <person name="Silar P."/>
            <person name="Natvig D.O."/>
            <person name="Lalanne C."/>
            <person name="Gautier V."/>
            <person name="Ament-Velasquez S.L."/>
            <person name="Kruys A."/>
            <person name="Hutchinson M.I."/>
            <person name="Powell A.J."/>
            <person name="Barry K."/>
            <person name="Miller A.N."/>
            <person name="Grigoriev I.V."/>
            <person name="Debuchy R."/>
            <person name="Gladieux P."/>
            <person name="Hiltunen Thoren M."/>
            <person name="Johannesson H."/>
        </authorList>
    </citation>
    <scope>NUCLEOTIDE SEQUENCE [LARGE SCALE GENOMIC DNA]</scope>
    <source>
        <strain evidence="2">CBS 284.82</strain>
    </source>
</reference>
<evidence type="ECO:0000313" key="2">
    <source>
        <dbReference type="Proteomes" id="UP001303115"/>
    </source>
</evidence>
<accession>A0AAN6SL34</accession>
<organism evidence="1 2">
    <name type="scientific">Parachaetomium inaequale</name>
    <dbReference type="NCBI Taxonomy" id="2588326"/>
    <lineage>
        <taxon>Eukaryota</taxon>
        <taxon>Fungi</taxon>
        <taxon>Dikarya</taxon>
        <taxon>Ascomycota</taxon>
        <taxon>Pezizomycotina</taxon>
        <taxon>Sordariomycetes</taxon>
        <taxon>Sordariomycetidae</taxon>
        <taxon>Sordariales</taxon>
        <taxon>Chaetomiaceae</taxon>
        <taxon>Parachaetomium</taxon>
    </lineage>
</organism>
<comment type="caution">
    <text evidence="1">The sequence shown here is derived from an EMBL/GenBank/DDBJ whole genome shotgun (WGS) entry which is preliminary data.</text>
</comment>
<sequence>MPLSGRPGRVGSAPRRGPRLEIIKDNHIANGLDAFRASFNTVYVDRTISRTLDDGGEWKWEAGRE</sequence>
<dbReference type="Proteomes" id="UP001303115">
    <property type="component" value="Unassembled WGS sequence"/>
</dbReference>
<name>A0AAN6SL34_9PEZI</name>
<keyword evidence="2" id="KW-1185">Reference proteome</keyword>
<proteinExistence type="predicted"/>
<gene>
    <name evidence="1" type="ORF">C8A01DRAFT_21186</name>
</gene>
<dbReference type="EMBL" id="MU854743">
    <property type="protein sequence ID" value="KAK4031634.1"/>
    <property type="molecule type" value="Genomic_DNA"/>
</dbReference>
<protein>
    <submittedName>
        <fullName evidence="1">Uncharacterized protein</fullName>
    </submittedName>
</protein>
<dbReference type="AlphaFoldDB" id="A0AAN6SL34"/>
<evidence type="ECO:0000313" key="1">
    <source>
        <dbReference type="EMBL" id="KAK4031634.1"/>
    </source>
</evidence>